<evidence type="ECO:0000313" key="3">
    <source>
        <dbReference type="EMBL" id="QUJ76026.1"/>
    </source>
</evidence>
<organism evidence="3 4">
    <name type="scientific">Sulfitobacter albidus</name>
    <dbReference type="NCBI Taxonomy" id="2829501"/>
    <lineage>
        <taxon>Bacteria</taxon>
        <taxon>Pseudomonadati</taxon>
        <taxon>Pseudomonadota</taxon>
        <taxon>Alphaproteobacteria</taxon>
        <taxon>Rhodobacterales</taxon>
        <taxon>Roseobacteraceae</taxon>
        <taxon>Sulfitobacter</taxon>
    </lineage>
</organism>
<dbReference type="InterPro" id="IPR018511">
    <property type="entry name" value="Hemolysin-typ_Ca-bd_CS"/>
</dbReference>
<accession>A0A975PM41</accession>
<dbReference type="GO" id="GO:0005509">
    <property type="term" value="F:calcium ion binding"/>
    <property type="evidence" value="ECO:0007669"/>
    <property type="project" value="InterPro"/>
</dbReference>
<dbReference type="GO" id="GO:0005576">
    <property type="term" value="C:extracellular region"/>
    <property type="evidence" value="ECO:0007669"/>
    <property type="project" value="UniProtKB-SubCell"/>
</dbReference>
<evidence type="ECO:0000313" key="4">
    <source>
        <dbReference type="Proteomes" id="UP000683291"/>
    </source>
</evidence>
<dbReference type="KEGG" id="sual:KDD17_13995"/>
<dbReference type="RefSeq" id="WP_212704224.1">
    <property type="nucleotide sequence ID" value="NZ_CP073581.1"/>
</dbReference>
<comment type="subcellular location">
    <subcellularLocation>
        <location evidence="1">Secreted</location>
    </subcellularLocation>
</comment>
<dbReference type="EMBL" id="CP073581">
    <property type="protein sequence ID" value="QUJ76026.1"/>
    <property type="molecule type" value="Genomic_DNA"/>
</dbReference>
<keyword evidence="2" id="KW-0964">Secreted</keyword>
<protein>
    <submittedName>
        <fullName evidence="3">Uncharacterized protein</fullName>
    </submittedName>
</protein>
<dbReference type="PANTHER" id="PTHR38340">
    <property type="entry name" value="S-LAYER PROTEIN"/>
    <property type="match status" value="1"/>
</dbReference>
<dbReference type="InterPro" id="IPR050557">
    <property type="entry name" value="RTX_toxin/Mannuronan_C5-epim"/>
</dbReference>
<reference evidence="3" key="1">
    <citation type="submission" date="2021-04" db="EMBL/GenBank/DDBJ databases">
        <title>Complete genome sequence for Sulfitobacter sp. strain JK7-1.</title>
        <authorList>
            <person name="Park S.-J."/>
        </authorList>
    </citation>
    <scope>NUCLEOTIDE SEQUENCE</scope>
    <source>
        <strain evidence="3">JK7-1</strain>
    </source>
</reference>
<sequence>MATPTLWRSNFQVNTGTANNPATFEPQTIGLSNGNILIAWVETGTNGVGTTGGTDIIGKIYDGAGNLVRDSFQINSSRTAHDERDFDIAATNDGGFMLVYIDNNGADSRVVWERKNAAGNNINTRDIASEVGSDGDFDNPQIAVNNINNTSFVTFTDLDVGGAFNPDDDDVRGIRLSATGTTLTSEFNAGDNGGDDQTQNDVAININGEMVSVYRDEGAIKIDVYNTAGALQHRATVDDNGSPSDPHVATLSGGNIVVTWTDDATGGSLGDVNRMVFNSNLGVVLGKTAVDGVDANESRIIALPQNEFIIIWDDDSTTNDIRARKFNADGSTDGSTMVIAAAGGSDPNVGVTGDGRVVFVYENGNNIFSQIWDPRDGTVSAANYDNPQENFVDGDIIWTKLAGGVINGDNGTAERIIGSTANDNMLGFAGNDTLEGNGGNDFLRGDTGNDSLSGGSGNDDFGYLAGVVQGADTVDGGIGSDDLLVFNTGTTDVSTAGTQWSNLERISFSTSDSAPGSKTLVVDGTELEDGFGTSFAVQGQSNTSLREIILVEMSSDATLDLSGVTYSNWTDGFDYFRILGDASAETFTGTSGSDSIFGNDGNDDFVLTAATTGAEETINGGGGIDEILINSTGLIDLSNVGTTIDNIEEIRFNTSGDSTLRLGSDEIDGATELLNVTIDGFAGAPGNENTIEIVMNTSSVDLSGWTFQDWDLDAGDDETITITGDASAENITGSSQRDLILVGGGNDTVAGGLGNDTIVASIGNNNLDGGGGDDLFELEGSTLINQTIVGGAGSDTLDFSGTAGSSAFFVTGFDLDQGYSGDGAAFSGDWSGIEGLVGLLGYRNEIVGNNSNNELTGGNLADTITGELGSDTLIGLAGDDTFDGGSGVDSIDAGAGDDVILLNGFVFGDSIDGGAGDDTLDASTWTISNVGFTFNLSANTYGYTPTSGAPIVYSAVNVENVSGTSIGDAITGSTAANALNGNGGNDTMFGFGGDDTMSGNDGNDVVRGNAGDDIVGGEVGNDSLFGGEGNDSLFGGAGNDALNGGSGNDVFNGGGGFDTADYSDATANLVVNINFAGAQNTSAQTGTDRFVSVEGITGGTGNDLLVGTSGGNVIDGGAGNDEIYGIGGGDVLRGGVGDDQIEGSGGNDTMDGGAGDADILSYFNSGGPVAVDLRAQGTAQNVGGSSGIDTFTNFEYLYGSNAAGNDVLVGDDNANRILGFGGDDRLFGLEGTDELIGMQGNDRLFGGLGGDRLSGGGGADAFVFQAVADSTGAGRDTITDFGVGGADRIDLAAIDANTTLAGNQAFNFVGAAGFGAAGDLRFANNGTDGFLLGDVDGNGTVDLNILLEGVTSLTATDIVL</sequence>
<evidence type="ECO:0000256" key="2">
    <source>
        <dbReference type="ARBA" id="ARBA00022525"/>
    </source>
</evidence>
<dbReference type="InterPro" id="IPR001343">
    <property type="entry name" value="Hemolysn_Ca-bd"/>
</dbReference>
<name>A0A975PM41_9RHOB</name>
<proteinExistence type="predicted"/>
<dbReference type="Pfam" id="PF00353">
    <property type="entry name" value="HemolysinCabind"/>
    <property type="match status" value="9"/>
</dbReference>
<dbReference type="Proteomes" id="UP000683291">
    <property type="component" value="Chromosome 1"/>
</dbReference>
<dbReference type="PRINTS" id="PR00313">
    <property type="entry name" value="CABNDNGRPT"/>
</dbReference>
<dbReference type="InterPro" id="IPR011049">
    <property type="entry name" value="Serralysin-like_metalloprot_C"/>
</dbReference>
<keyword evidence="4" id="KW-1185">Reference proteome</keyword>
<dbReference type="SUPFAM" id="SSF51120">
    <property type="entry name" value="beta-Roll"/>
    <property type="match status" value="5"/>
</dbReference>
<dbReference type="PROSITE" id="PS00330">
    <property type="entry name" value="HEMOLYSIN_CALCIUM"/>
    <property type="match status" value="6"/>
</dbReference>
<dbReference type="Gene3D" id="2.150.10.10">
    <property type="entry name" value="Serralysin-like metalloprotease, C-terminal"/>
    <property type="match status" value="7"/>
</dbReference>
<gene>
    <name evidence="3" type="ORF">KDD17_13995</name>
</gene>
<evidence type="ECO:0000256" key="1">
    <source>
        <dbReference type="ARBA" id="ARBA00004613"/>
    </source>
</evidence>
<dbReference type="PANTHER" id="PTHR38340:SF1">
    <property type="entry name" value="S-LAYER PROTEIN"/>
    <property type="match status" value="1"/>
</dbReference>